<dbReference type="InterPro" id="IPR027417">
    <property type="entry name" value="P-loop_NTPase"/>
</dbReference>
<evidence type="ECO:0000256" key="2">
    <source>
        <dbReference type="PROSITE-ProRule" id="PRU00023"/>
    </source>
</evidence>
<evidence type="ECO:0000259" key="3">
    <source>
        <dbReference type="Pfam" id="PF22939"/>
    </source>
</evidence>
<proteinExistence type="predicted"/>
<organism evidence="5 6">
    <name type="scientific">Byssothecium circinans</name>
    <dbReference type="NCBI Taxonomy" id="147558"/>
    <lineage>
        <taxon>Eukaryota</taxon>
        <taxon>Fungi</taxon>
        <taxon>Dikarya</taxon>
        <taxon>Ascomycota</taxon>
        <taxon>Pezizomycotina</taxon>
        <taxon>Dothideomycetes</taxon>
        <taxon>Pleosporomycetidae</taxon>
        <taxon>Pleosporales</taxon>
        <taxon>Massarineae</taxon>
        <taxon>Massarinaceae</taxon>
        <taxon>Byssothecium</taxon>
    </lineage>
</organism>
<dbReference type="AlphaFoldDB" id="A0A6A5UB37"/>
<dbReference type="InterPro" id="IPR002110">
    <property type="entry name" value="Ankyrin_rpt"/>
</dbReference>
<dbReference type="Pfam" id="PF13637">
    <property type="entry name" value="Ank_4"/>
    <property type="match status" value="1"/>
</dbReference>
<dbReference type="SMART" id="SM00248">
    <property type="entry name" value="ANK"/>
    <property type="match status" value="4"/>
</dbReference>
<feature type="domain" description="GPI inositol-deacylase winged helix" evidence="3">
    <location>
        <begin position="544"/>
        <end position="618"/>
    </location>
</feature>
<gene>
    <name evidence="5" type="ORF">CC80DRAFT_469265</name>
</gene>
<keyword evidence="2" id="KW-0040">ANK repeat</keyword>
<reference evidence="5" key="1">
    <citation type="journal article" date="2020" name="Stud. Mycol.">
        <title>101 Dothideomycetes genomes: a test case for predicting lifestyles and emergence of pathogens.</title>
        <authorList>
            <person name="Haridas S."/>
            <person name="Albert R."/>
            <person name="Binder M."/>
            <person name="Bloem J."/>
            <person name="Labutti K."/>
            <person name="Salamov A."/>
            <person name="Andreopoulos B."/>
            <person name="Baker S."/>
            <person name="Barry K."/>
            <person name="Bills G."/>
            <person name="Bluhm B."/>
            <person name="Cannon C."/>
            <person name="Castanera R."/>
            <person name="Culley D."/>
            <person name="Daum C."/>
            <person name="Ezra D."/>
            <person name="Gonzalez J."/>
            <person name="Henrissat B."/>
            <person name="Kuo A."/>
            <person name="Liang C."/>
            <person name="Lipzen A."/>
            <person name="Lutzoni F."/>
            <person name="Magnuson J."/>
            <person name="Mondo S."/>
            <person name="Nolan M."/>
            <person name="Ohm R."/>
            <person name="Pangilinan J."/>
            <person name="Park H.-J."/>
            <person name="Ramirez L."/>
            <person name="Alfaro M."/>
            <person name="Sun H."/>
            <person name="Tritt A."/>
            <person name="Yoshinaga Y."/>
            <person name="Zwiers L.-H."/>
            <person name="Turgeon B."/>
            <person name="Goodwin S."/>
            <person name="Spatafora J."/>
            <person name="Crous P."/>
            <person name="Grigoriev I."/>
        </authorList>
    </citation>
    <scope>NUCLEOTIDE SEQUENCE</scope>
    <source>
        <strain evidence="5">CBS 675.92</strain>
    </source>
</reference>
<evidence type="ECO:0000259" key="4">
    <source>
        <dbReference type="Pfam" id="PF24883"/>
    </source>
</evidence>
<evidence type="ECO:0000313" key="5">
    <source>
        <dbReference type="EMBL" id="KAF1958317.1"/>
    </source>
</evidence>
<dbReference type="Gene3D" id="1.25.40.20">
    <property type="entry name" value="Ankyrin repeat-containing domain"/>
    <property type="match status" value="2"/>
</dbReference>
<dbReference type="PANTHER" id="PTHR10039:SF10">
    <property type="entry name" value="NACHT DOMAIN-CONTAINING PROTEIN"/>
    <property type="match status" value="1"/>
</dbReference>
<evidence type="ECO:0000256" key="1">
    <source>
        <dbReference type="ARBA" id="ARBA00022737"/>
    </source>
</evidence>
<keyword evidence="6" id="KW-1185">Reference proteome</keyword>
<dbReference type="PANTHER" id="PTHR10039">
    <property type="entry name" value="AMELOGENIN"/>
    <property type="match status" value="1"/>
</dbReference>
<sequence length="905" mass="100617">MSSVLANATRLKPEIRLAQAVSQFEADLSNEHKTAFNTLKSQALNSPLDTRDVMRLTAEMDRQMSRKAGGRCFGPRFTNFLQGVQQFAALGDVVVGGSQNMIACGVWSLVRMSLLSIVNASSYIEKLSTLFMDVGRSAPRYQTMALLYPQSRSLQSQLCEYFIVVVGLCRHLFTFTRKPTFRQVTSALNDADLKTFQTDLDRWASSIKEEIILIEGQENSRFRILSSKLSKSAAHQQKIATKLRVLNFCSEYHHETTWKQTRKVGNASVFASLAEYQEWKVYSSSCTLLYTGKLGSGKSVLLANIVDDLNICARNDTTAVAYFFCRYDIPSSLKARTILGSLARQLLCTMPDLATVAEACEEARSTEDTEKILELICRGFPSSHKAYFILDGLDECELAEREAVVQGLERIQQTLKLQLLMSFRVEPNSGLKSITERLVVTRIASIPEDNPDIEAFIETELERCLESQKLVIGDPTLILEIQDALLEGSQGMFLWVALQIQSLCDMRTDLAIRDALADLPKDLSETFSRILHKSGRLGQPYQIQILQLVIAAYRPLTKDELREALSVIPGDTVWTPSRLLNDVYAALACCGCLLTVDEEEATVRFIHHSVKQFLLTGSNNLNKTAFTAEKAQRAMADIIVTYLNYGVFGTELSRTTVRPVMVQSAPSSIVRAAIGPSSTVQAFALKLLRSRKQSDFDISKTLAEARKPFLSKAVEEFRFYSYARAHWAHHIFYVSGQDITIYGLSVRLIDRWVLESDNWHAQTPLSLAAENGHEAVVKLLLSTGEVGVDVVDVHGRTPLSRAAENGHEAVVKLLLDTGMVNVNAKDTNKKTPLSLAAKNGCEAVVKLLLDTGNVNDVNAKDKHAQTPLSLAAMNGHEAVVKLLRPYCGSRDKYCTVSVRSRVKRP</sequence>
<dbReference type="EMBL" id="ML976987">
    <property type="protein sequence ID" value="KAF1958317.1"/>
    <property type="molecule type" value="Genomic_DNA"/>
</dbReference>
<dbReference type="Proteomes" id="UP000800035">
    <property type="component" value="Unassembled WGS sequence"/>
</dbReference>
<accession>A0A6A5UB37</accession>
<dbReference type="SUPFAM" id="SSF48403">
    <property type="entry name" value="Ankyrin repeat"/>
    <property type="match status" value="1"/>
</dbReference>
<dbReference type="InterPro" id="IPR036770">
    <property type="entry name" value="Ankyrin_rpt-contain_sf"/>
</dbReference>
<dbReference type="Pfam" id="PF12796">
    <property type="entry name" value="Ank_2"/>
    <property type="match status" value="1"/>
</dbReference>
<dbReference type="Pfam" id="PF22939">
    <property type="entry name" value="WHD_GPIID"/>
    <property type="match status" value="1"/>
</dbReference>
<feature type="domain" description="Nephrocystin 3-like N-terminal" evidence="4">
    <location>
        <begin position="271"/>
        <end position="421"/>
    </location>
</feature>
<dbReference type="SUPFAM" id="SSF52540">
    <property type="entry name" value="P-loop containing nucleoside triphosphate hydrolases"/>
    <property type="match status" value="1"/>
</dbReference>
<feature type="repeat" description="ANK" evidence="2">
    <location>
        <begin position="760"/>
        <end position="784"/>
    </location>
</feature>
<keyword evidence="1" id="KW-0677">Repeat</keyword>
<protein>
    <submittedName>
        <fullName evidence="5">Uncharacterized protein</fullName>
    </submittedName>
</protein>
<feature type="repeat" description="ANK" evidence="2">
    <location>
        <begin position="794"/>
        <end position="818"/>
    </location>
</feature>
<dbReference type="PROSITE" id="PS50297">
    <property type="entry name" value="ANK_REP_REGION"/>
    <property type="match status" value="3"/>
</dbReference>
<dbReference type="InterPro" id="IPR056884">
    <property type="entry name" value="NPHP3-like_N"/>
</dbReference>
<dbReference type="PROSITE" id="PS50088">
    <property type="entry name" value="ANK_REPEAT"/>
    <property type="match status" value="3"/>
</dbReference>
<feature type="repeat" description="ANK" evidence="2">
    <location>
        <begin position="828"/>
        <end position="860"/>
    </location>
</feature>
<evidence type="ECO:0000313" key="6">
    <source>
        <dbReference type="Proteomes" id="UP000800035"/>
    </source>
</evidence>
<dbReference type="OrthoDB" id="7464126at2759"/>
<dbReference type="Pfam" id="PF24883">
    <property type="entry name" value="NPHP3_N"/>
    <property type="match status" value="1"/>
</dbReference>
<dbReference type="Gene3D" id="3.40.50.300">
    <property type="entry name" value="P-loop containing nucleotide triphosphate hydrolases"/>
    <property type="match status" value="1"/>
</dbReference>
<name>A0A6A5UB37_9PLEO</name>
<dbReference type="InterPro" id="IPR054471">
    <property type="entry name" value="GPIID_WHD"/>
</dbReference>